<evidence type="ECO:0000256" key="7">
    <source>
        <dbReference type="ARBA" id="ARBA00036823"/>
    </source>
</evidence>
<evidence type="ECO:0000256" key="8">
    <source>
        <dbReference type="ARBA" id="ARBA00038932"/>
    </source>
</evidence>
<dbReference type="GeneTree" id="ENSGT00940000155608"/>
<evidence type="ECO:0000256" key="5">
    <source>
        <dbReference type="ARBA" id="ARBA00023235"/>
    </source>
</evidence>
<dbReference type="InterPro" id="IPR001398">
    <property type="entry name" value="Macrophage_inhib_fac"/>
</dbReference>
<reference evidence="14" key="2">
    <citation type="submission" date="2025-09" db="UniProtKB">
        <authorList>
            <consortium name="Ensembl"/>
        </authorList>
    </citation>
    <scope>IDENTIFICATION</scope>
</reference>
<dbReference type="GO" id="GO:0004167">
    <property type="term" value="F:dopachrome isomerase activity"/>
    <property type="evidence" value="ECO:0007669"/>
    <property type="project" value="UniProtKB-EC"/>
</dbReference>
<evidence type="ECO:0000256" key="13">
    <source>
        <dbReference type="ARBA" id="ARBA00042730"/>
    </source>
</evidence>
<dbReference type="InterPro" id="IPR014347">
    <property type="entry name" value="Tautomerase/MIF_sf"/>
</dbReference>
<name>A0A8C5A4I1_GADMO</name>
<dbReference type="AlphaFoldDB" id="A0A8C5A4I1"/>
<dbReference type="EC" id="5.3.2.1" evidence="9"/>
<evidence type="ECO:0000256" key="4">
    <source>
        <dbReference type="ARBA" id="ARBA00022525"/>
    </source>
</evidence>
<evidence type="ECO:0000256" key="2">
    <source>
        <dbReference type="ARBA" id="ARBA00005851"/>
    </source>
</evidence>
<gene>
    <name evidence="14" type="primary">mif</name>
</gene>
<evidence type="ECO:0000313" key="15">
    <source>
        <dbReference type="Proteomes" id="UP000694546"/>
    </source>
</evidence>
<dbReference type="SUPFAM" id="SSF55331">
    <property type="entry name" value="Tautomerase/MIF"/>
    <property type="match status" value="1"/>
</dbReference>
<protein>
    <recommendedName>
        <fullName evidence="10">Macrophage migration inhibitory factor</fullName>
        <ecNumber evidence="9">5.3.2.1</ecNumber>
        <ecNumber evidence="8">5.3.3.12</ecNumber>
    </recommendedName>
    <alternativeName>
        <fullName evidence="13">L-dopachrome isomerase</fullName>
    </alternativeName>
    <alternativeName>
        <fullName evidence="11">L-dopachrome tautomerase</fullName>
    </alternativeName>
    <alternativeName>
        <fullName evidence="12">Phenylpyruvate tautomerase</fullName>
    </alternativeName>
</protein>
<organism evidence="14 15">
    <name type="scientific">Gadus morhua</name>
    <name type="common">Atlantic cod</name>
    <dbReference type="NCBI Taxonomy" id="8049"/>
    <lineage>
        <taxon>Eukaryota</taxon>
        <taxon>Metazoa</taxon>
        <taxon>Chordata</taxon>
        <taxon>Craniata</taxon>
        <taxon>Vertebrata</taxon>
        <taxon>Euteleostomi</taxon>
        <taxon>Actinopterygii</taxon>
        <taxon>Neopterygii</taxon>
        <taxon>Teleostei</taxon>
        <taxon>Neoteleostei</taxon>
        <taxon>Acanthomorphata</taxon>
        <taxon>Zeiogadaria</taxon>
        <taxon>Gadariae</taxon>
        <taxon>Gadiformes</taxon>
        <taxon>Gadoidei</taxon>
        <taxon>Gadidae</taxon>
        <taxon>Gadus</taxon>
    </lineage>
</organism>
<dbReference type="PROSITE" id="PS01158">
    <property type="entry name" value="MIF"/>
    <property type="match status" value="1"/>
</dbReference>
<dbReference type="Proteomes" id="UP000694546">
    <property type="component" value="Chromosome 10"/>
</dbReference>
<evidence type="ECO:0000256" key="3">
    <source>
        <dbReference type="ARBA" id="ARBA00022514"/>
    </source>
</evidence>
<dbReference type="Gene3D" id="3.30.429.10">
    <property type="entry name" value="Macrophage Migration Inhibitory Factor"/>
    <property type="match status" value="1"/>
</dbReference>
<comment type="catalytic activity">
    <reaction evidence="7">
        <text>L-dopachrome = 5,6-dihydroxyindole-2-carboxylate</text>
        <dbReference type="Rhea" id="RHEA:13041"/>
        <dbReference type="ChEBI" id="CHEBI:16875"/>
        <dbReference type="ChEBI" id="CHEBI:57509"/>
        <dbReference type="EC" id="5.3.3.12"/>
    </reaction>
</comment>
<dbReference type="Ensembl" id="ENSGMOT00000050285.1">
    <property type="protein sequence ID" value="ENSGMOP00000026878.1"/>
    <property type="gene ID" value="ENSGMOG00000023398.1"/>
</dbReference>
<keyword evidence="3" id="KW-0202">Cytokine</keyword>
<dbReference type="Pfam" id="PF01187">
    <property type="entry name" value="MIF"/>
    <property type="match status" value="1"/>
</dbReference>
<proteinExistence type="inferred from homology"/>
<evidence type="ECO:0000256" key="6">
    <source>
        <dbReference type="ARBA" id="ARBA00036735"/>
    </source>
</evidence>
<dbReference type="OMA" id="YINFFDM"/>
<dbReference type="GO" id="GO:0050178">
    <property type="term" value="F:phenylpyruvate tautomerase activity"/>
    <property type="evidence" value="ECO:0007669"/>
    <property type="project" value="UniProtKB-EC"/>
</dbReference>
<keyword evidence="4" id="KW-0964">Secreted</keyword>
<sequence>MPMFTVNTNVAKDAVPAAFLSEATSELAKALRKPAQYVAVQVNPDRMMVFGGKDDPCALCHLGSIGSISGSQEKYTKLLSGLLEKHLGISPDRVYISFEDMAAANVGWNNSTFG</sequence>
<dbReference type="EC" id="5.3.3.12" evidence="8"/>
<evidence type="ECO:0000313" key="14">
    <source>
        <dbReference type="Ensembl" id="ENSGMOP00000026878.1"/>
    </source>
</evidence>
<keyword evidence="5" id="KW-0413">Isomerase</keyword>
<dbReference type="InterPro" id="IPR019829">
    <property type="entry name" value="Macrophage_inhib_fac_CS"/>
</dbReference>
<comment type="subcellular location">
    <subcellularLocation>
        <location evidence="1">Secreted</location>
    </subcellularLocation>
</comment>
<evidence type="ECO:0000256" key="12">
    <source>
        <dbReference type="ARBA" id="ARBA00041912"/>
    </source>
</evidence>
<dbReference type="PANTHER" id="PTHR11954:SF6">
    <property type="entry name" value="MACROPHAGE MIGRATION INHIBITORY FACTOR"/>
    <property type="match status" value="1"/>
</dbReference>
<evidence type="ECO:0000256" key="11">
    <source>
        <dbReference type="ARBA" id="ARBA00041631"/>
    </source>
</evidence>
<dbReference type="GO" id="GO:0005125">
    <property type="term" value="F:cytokine activity"/>
    <property type="evidence" value="ECO:0007669"/>
    <property type="project" value="UniProtKB-KW"/>
</dbReference>
<evidence type="ECO:0000256" key="1">
    <source>
        <dbReference type="ARBA" id="ARBA00004613"/>
    </source>
</evidence>
<comment type="similarity">
    <text evidence="2">Belongs to the MIF family.</text>
</comment>
<dbReference type="GO" id="GO:0005615">
    <property type="term" value="C:extracellular space"/>
    <property type="evidence" value="ECO:0007669"/>
    <property type="project" value="UniProtKB-KW"/>
</dbReference>
<keyword evidence="15" id="KW-1185">Reference proteome</keyword>
<evidence type="ECO:0000256" key="10">
    <source>
        <dbReference type="ARBA" id="ARBA00039619"/>
    </source>
</evidence>
<evidence type="ECO:0000256" key="9">
    <source>
        <dbReference type="ARBA" id="ARBA00039086"/>
    </source>
</evidence>
<dbReference type="PANTHER" id="PTHR11954">
    <property type="entry name" value="D-DOPACHROME DECARBOXYLASE"/>
    <property type="match status" value="1"/>
</dbReference>
<accession>A0A8C5A4I1</accession>
<comment type="catalytic activity">
    <reaction evidence="6">
        <text>3-phenylpyruvate = enol-phenylpyruvate</text>
        <dbReference type="Rhea" id="RHEA:17097"/>
        <dbReference type="ChEBI" id="CHEBI:16815"/>
        <dbReference type="ChEBI" id="CHEBI:18005"/>
        <dbReference type="EC" id="5.3.2.1"/>
    </reaction>
</comment>
<reference evidence="14" key="1">
    <citation type="submission" date="2025-08" db="UniProtKB">
        <authorList>
            <consortium name="Ensembl"/>
        </authorList>
    </citation>
    <scope>IDENTIFICATION</scope>
</reference>